<accession>A0AAE1UBV1</accession>
<evidence type="ECO:0000256" key="1">
    <source>
        <dbReference type="SAM" id="MobiDB-lite"/>
    </source>
</evidence>
<sequence length="91" mass="10421">MFVCPSACDADSEYDAGDGDDGVGDSVRRRLGEEARIREEANRLEGKGEMENIDEADEEEEQEGEEEEEEEEEEQGEWEEGEEEEEEEEVE</sequence>
<dbReference type="EMBL" id="JAWZYT010001305">
    <property type="protein sequence ID" value="KAK4313460.1"/>
    <property type="molecule type" value="Genomic_DNA"/>
</dbReference>
<feature type="compositionally biased region" description="Acidic residues" evidence="1">
    <location>
        <begin position="10"/>
        <end position="23"/>
    </location>
</feature>
<protein>
    <submittedName>
        <fullName evidence="2">Uncharacterized protein</fullName>
    </submittedName>
</protein>
<feature type="compositionally biased region" description="Basic and acidic residues" evidence="1">
    <location>
        <begin position="26"/>
        <end position="50"/>
    </location>
</feature>
<organism evidence="2 3">
    <name type="scientific">Petrolisthes manimaculis</name>
    <dbReference type="NCBI Taxonomy" id="1843537"/>
    <lineage>
        <taxon>Eukaryota</taxon>
        <taxon>Metazoa</taxon>
        <taxon>Ecdysozoa</taxon>
        <taxon>Arthropoda</taxon>
        <taxon>Crustacea</taxon>
        <taxon>Multicrustacea</taxon>
        <taxon>Malacostraca</taxon>
        <taxon>Eumalacostraca</taxon>
        <taxon>Eucarida</taxon>
        <taxon>Decapoda</taxon>
        <taxon>Pleocyemata</taxon>
        <taxon>Anomura</taxon>
        <taxon>Galatheoidea</taxon>
        <taxon>Porcellanidae</taxon>
        <taxon>Petrolisthes</taxon>
    </lineage>
</organism>
<dbReference type="AlphaFoldDB" id="A0AAE1UBV1"/>
<keyword evidence="3" id="KW-1185">Reference proteome</keyword>
<proteinExistence type="predicted"/>
<feature type="region of interest" description="Disordered" evidence="1">
    <location>
        <begin position="1"/>
        <end position="91"/>
    </location>
</feature>
<feature type="compositionally biased region" description="Acidic residues" evidence="1">
    <location>
        <begin position="51"/>
        <end position="91"/>
    </location>
</feature>
<evidence type="ECO:0000313" key="2">
    <source>
        <dbReference type="EMBL" id="KAK4313460.1"/>
    </source>
</evidence>
<comment type="caution">
    <text evidence="2">The sequence shown here is derived from an EMBL/GenBank/DDBJ whole genome shotgun (WGS) entry which is preliminary data.</text>
</comment>
<name>A0AAE1UBV1_9EUCA</name>
<dbReference type="Proteomes" id="UP001292094">
    <property type="component" value="Unassembled WGS sequence"/>
</dbReference>
<evidence type="ECO:0000313" key="3">
    <source>
        <dbReference type="Proteomes" id="UP001292094"/>
    </source>
</evidence>
<reference evidence="2" key="1">
    <citation type="submission" date="2023-11" db="EMBL/GenBank/DDBJ databases">
        <title>Genome assemblies of two species of porcelain crab, Petrolisthes cinctipes and Petrolisthes manimaculis (Anomura: Porcellanidae).</title>
        <authorList>
            <person name="Angst P."/>
        </authorList>
    </citation>
    <scope>NUCLEOTIDE SEQUENCE</scope>
    <source>
        <strain evidence="2">PB745_02</strain>
        <tissue evidence="2">Gill</tissue>
    </source>
</reference>
<gene>
    <name evidence="2" type="ORF">Pmani_015196</name>
</gene>